<evidence type="ECO:0000256" key="3">
    <source>
        <dbReference type="ARBA" id="ARBA00022475"/>
    </source>
</evidence>
<keyword evidence="5 8" id="KW-1133">Transmembrane helix</keyword>
<comment type="similarity">
    <text evidence="2">Belongs to the resistance-nodulation-cell division (RND) (TC 2.A.6) family. MmpL subfamily.</text>
</comment>
<feature type="transmembrane region" description="Helical" evidence="8">
    <location>
        <begin position="340"/>
        <end position="364"/>
    </location>
</feature>
<dbReference type="STRING" id="501010.NOSIN_12510"/>
<feature type="transmembrane region" description="Helical" evidence="8">
    <location>
        <begin position="437"/>
        <end position="455"/>
    </location>
</feature>
<comment type="caution">
    <text evidence="10">The sequence shown here is derived from an EMBL/GenBank/DDBJ whole genome shotgun (WGS) entry which is preliminary data.</text>
</comment>
<evidence type="ECO:0000256" key="6">
    <source>
        <dbReference type="ARBA" id="ARBA00023136"/>
    </source>
</evidence>
<dbReference type="AlphaFoldDB" id="A0A1V3C9Z5"/>
<dbReference type="EMBL" id="MCOK01000001">
    <property type="protein sequence ID" value="OOC57180.1"/>
    <property type="molecule type" value="Genomic_DNA"/>
</dbReference>
<sequence>MATLLYRIGSFSYRRRWWVLGAWLALIAVAATAALTFRTPMSDTFEIPGTESQEAADMLAERFPERGGGTVTVVVRAPEGEDLTDSEEYREAVGATAEELRGIEGVEGVTNPFGLLSDAREAYGDALAEAEREARDLARQEAGAQVPEGTPGREDVIARAEEEAASRVAEESPAFDEEEALGRIPLFSDSQRALLLQVQLKEPDGDVDQDTVEAVLDSGGAARDAGLTVEHSGQSLSMGAPVMGAGEALGVVVALIVLILNFGALVLAGMPILIALAGVGLGMASVFSLASVLELTSTAPILAVMIGIAVGIDYSLFVLSRHRQQLAEGMDPHESAARAIGTAGSAVVFAGITVMIALVGLNVVGVPFLGVMGVVASVTVFTAVLGAVTLLPALLGFLGTRIGALRLPVLGRRSEASLTAGETLSGRWARLLVRHPVLPVVAVVLALGAAALPAADLRLGLPNDSTAAEDTTQRRAYEIVSEEFGPGYASPLLLVADLRDASDREAAAEEIAERAEGLDGVEDVYPPAYNGSGDTAIITVVPEEGPSSTATEDLLHDIRDERGAMEADTGAAVSVTGATAAGIDISERLNEALPLFLGIVVGLALILMMLVFRSVLVPLKAALGFVLSAGAALGLTVAVFQQGHGAELLNVESSPTLLAFLPILLLGVLFGLAIDYEVFLVSRMREEFTHGAEAREAVVTGFRQGARVVTVAAVIMVSVFGSFVFGHDEMIKPIAFALAVGVLVDAFLVRMTLVPALMSLFGRAAWWLPRWLGRLLPPVDIEGEKLARAFDPAPETAGTGTRR</sequence>
<evidence type="ECO:0000256" key="7">
    <source>
        <dbReference type="SAM" id="MobiDB-lite"/>
    </source>
</evidence>
<feature type="transmembrane region" description="Helical" evidence="8">
    <location>
        <begin position="248"/>
        <end position="267"/>
    </location>
</feature>
<evidence type="ECO:0000256" key="5">
    <source>
        <dbReference type="ARBA" id="ARBA00022989"/>
    </source>
</evidence>
<dbReference type="SUPFAM" id="SSF82866">
    <property type="entry name" value="Multidrug efflux transporter AcrB transmembrane domain"/>
    <property type="match status" value="2"/>
</dbReference>
<evidence type="ECO:0000313" key="11">
    <source>
        <dbReference type="Proteomes" id="UP000189004"/>
    </source>
</evidence>
<dbReference type="InterPro" id="IPR004869">
    <property type="entry name" value="MMPL_dom"/>
</dbReference>
<keyword evidence="11" id="KW-1185">Reference proteome</keyword>
<feature type="transmembrane region" description="Helical" evidence="8">
    <location>
        <begin position="299"/>
        <end position="319"/>
    </location>
</feature>
<evidence type="ECO:0000256" key="1">
    <source>
        <dbReference type="ARBA" id="ARBA00004651"/>
    </source>
</evidence>
<feature type="transmembrane region" description="Helical" evidence="8">
    <location>
        <begin position="272"/>
        <end position="293"/>
    </location>
</feature>
<dbReference type="PANTHER" id="PTHR33406">
    <property type="entry name" value="MEMBRANE PROTEIN MJ1562-RELATED"/>
    <property type="match status" value="1"/>
</dbReference>
<keyword evidence="3" id="KW-1003">Cell membrane</keyword>
<accession>A0A1V3C9Z5</accession>
<feature type="domain" description="SSD" evidence="9">
    <location>
        <begin position="265"/>
        <end position="397"/>
    </location>
</feature>
<dbReference type="Gene3D" id="1.20.1640.10">
    <property type="entry name" value="Multidrug efflux transporter AcrB transmembrane domain"/>
    <property type="match status" value="2"/>
</dbReference>
<keyword evidence="4 8" id="KW-0812">Transmembrane</keyword>
<feature type="transmembrane region" description="Helical" evidence="8">
    <location>
        <begin position="370"/>
        <end position="398"/>
    </location>
</feature>
<comment type="subcellular location">
    <subcellularLocation>
        <location evidence="1">Cell membrane</location>
        <topology evidence="1">Multi-pass membrane protein</topology>
    </subcellularLocation>
</comment>
<dbReference type="PANTHER" id="PTHR33406:SF11">
    <property type="entry name" value="MEMBRANE PROTEIN SCO6666-RELATED"/>
    <property type="match status" value="1"/>
</dbReference>
<evidence type="ECO:0000313" key="10">
    <source>
        <dbReference type="EMBL" id="OOC57180.1"/>
    </source>
</evidence>
<keyword evidence="6 8" id="KW-0472">Membrane</keyword>
<dbReference type="InterPro" id="IPR050545">
    <property type="entry name" value="Mycobact_MmpL"/>
</dbReference>
<feature type="transmembrane region" description="Helical" evidence="8">
    <location>
        <begin position="660"/>
        <end position="681"/>
    </location>
</feature>
<reference evidence="11" key="1">
    <citation type="submission" date="2016-08" db="EMBL/GenBank/DDBJ databases">
        <authorList>
            <person name="Tokovenko B."/>
            <person name="Kalinowski J."/>
        </authorList>
    </citation>
    <scope>NUCLEOTIDE SEQUENCE [LARGE SCALE GENOMIC DNA]</scope>
    <source>
        <strain evidence="11">UTMC102</strain>
    </source>
</reference>
<gene>
    <name evidence="10" type="ORF">NOSIN_12510</name>
</gene>
<protein>
    <submittedName>
        <fullName evidence="10">RND transporter</fullName>
    </submittedName>
</protein>
<dbReference type="InterPro" id="IPR000731">
    <property type="entry name" value="SSD"/>
</dbReference>
<feature type="transmembrane region" description="Helical" evidence="8">
    <location>
        <begin position="592"/>
        <end position="612"/>
    </location>
</feature>
<proteinExistence type="inferred from homology"/>
<evidence type="ECO:0000259" key="9">
    <source>
        <dbReference type="PROSITE" id="PS50156"/>
    </source>
</evidence>
<dbReference type="Proteomes" id="UP000189004">
    <property type="component" value="Unassembled WGS sequence"/>
</dbReference>
<feature type="transmembrane region" description="Helical" evidence="8">
    <location>
        <begin position="619"/>
        <end position="640"/>
    </location>
</feature>
<feature type="transmembrane region" description="Helical" evidence="8">
    <location>
        <begin position="731"/>
        <end position="753"/>
    </location>
</feature>
<dbReference type="PROSITE" id="PS50156">
    <property type="entry name" value="SSD"/>
    <property type="match status" value="1"/>
</dbReference>
<evidence type="ECO:0000256" key="2">
    <source>
        <dbReference type="ARBA" id="ARBA00010157"/>
    </source>
</evidence>
<dbReference type="GO" id="GO:0005886">
    <property type="term" value="C:plasma membrane"/>
    <property type="evidence" value="ECO:0007669"/>
    <property type="project" value="UniProtKB-SubCell"/>
</dbReference>
<feature type="transmembrane region" description="Helical" evidence="8">
    <location>
        <begin position="705"/>
        <end position="725"/>
    </location>
</feature>
<evidence type="ECO:0000256" key="8">
    <source>
        <dbReference type="SAM" id="Phobius"/>
    </source>
</evidence>
<evidence type="ECO:0000256" key="4">
    <source>
        <dbReference type="ARBA" id="ARBA00022692"/>
    </source>
</evidence>
<name>A0A1V3C9Z5_9ACTN</name>
<feature type="region of interest" description="Disordered" evidence="7">
    <location>
        <begin position="133"/>
        <end position="152"/>
    </location>
</feature>
<organism evidence="10 11">
    <name type="scientific">Nocardiopsis sinuspersici</name>
    <dbReference type="NCBI Taxonomy" id="501010"/>
    <lineage>
        <taxon>Bacteria</taxon>
        <taxon>Bacillati</taxon>
        <taxon>Actinomycetota</taxon>
        <taxon>Actinomycetes</taxon>
        <taxon>Streptosporangiales</taxon>
        <taxon>Nocardiopsidaceae</taxon>
        <taxon>Nocardiopsis</taxon>
    </lineage>
</organism>
<dbReference type="Pfam" id="PF03176">
    <property type="entry name" value="MMPL"/>
    <property type="match status" value="2"/>
</dbReference>